<dbReference type="SUPFAM" id="SSF55729">
    <property type="entry name" value="Acyl-CoA N-acyltransferases (Nat)"/>
    <property type="match status" value="1"/>
</dbReference>
<reference evidence="1" key="1">
    <citation type="submission" date="2021-07" db="EMBL/GenBank/DDBJ databases">
        <authorList>
            <person name="Durling M."/>
        </authorList>
    </citation>
    <scope>NUCLEOTIDE SEQUENCE</scope>
</reference>
<dbReference type="PANTHER" id="PTHR42791:SF14">
    <property type="entry name" value="N-ACETYLTRANSFERASE DOMAIN-CONTAINING PROTEIN"/>
    <property type="match status" value="1"/>
</dbReference>
<keyword evidence="2" id="KW-1185">Reference proteome</keyword>
<evidence type="ECO:0008006" key="3">
    <source>
        <dbReference type="Google" id="ProtNLM"/>
    </source>
</evidence>
<organism evidence="1 2">
    <name type="scientific">Hymenoscyphus albidus</name>
    <dbReference type="NCBI Taxonomy" id="595503"/>
    <lineage>
        <taxon>Eukaryota</taxon>
        <taxon>Fungi</taxon>
        <taxon>Dikarya</taxon>
        <taxon>Ascomycota</taxon>
        <taxon>Pezizomycotina</taxon>
        <taxon>Leotiomycetes</taxon>
        <taxon>Helotiales</taxon>
        <taxon>Helotiaceae</taxon>
        <taxon>Hymenoscyphus</taxon>
    </lineage>
</organism>
<dbReference type="Gene3D" id="3.40.630.30">
    <property type="match status" value="1"/>
</dbReference>
<protein>
    <recommendedName>
        <fullName evidence="3">N-acetyltransferase domain-containing protein</fullName>
    </recommendedName>
</protein>
<evidence type="ECO:0000313" key="2">
    <source>
        <dbReference type="Proteomes" id="UP000701801"/>
    </source>
</evidence>
<dbReference type="Proteomes" id="UP000701801">
    <property type="component" value="Unassembled WGS sequence"/>
</dbReference>
<dbReference type="InterPro" id="IPR052523">
    <property type="entry name" value="Trichothecene_AcTrans"/>
</dbReference>
<evidence type="ECO:0000313" key="1">
    <source>
        <dbReference type="EMBL" id="CAG8974402.1"/>
    </source>
</evidence>
<dbReference type="AlphaFoldDB" id="A0A9N9Q4F5"/>
<dbReference type="PANTHER" id="PTHR42791">
    <property type="entry name" value="GNAT FAMILY ACETYLTRANSFERASE"/>
    <property type="match status" value="1"/>
</dbReference>
<comment type="caution">
    <text evidence="1">The sequence shown here is derived from an EMBL/GenBank/DDBJ whole genome shotgun (WGS) entry which is preliminary data.</text>
</comment>
<sequence length="91" mass="10136">MDLCTAPSHRGLWLASRLIAIGLERADKEGNPCFLSGSPMGVPVYKKKWFEEVGRMSIELGEWGGEGVHVHVAMIRQPRSVEVEMEVEGKK</sequence>
<dbReference type="OrthoDB" id="3535276at2759"/>
<dbReference type="EMBL" id="CAJVRM010000103">
    <property type="protein sequence ID" value="CAG8974402.1"/>
    <property type="molecule type" value="Genomic_DNA"/>
</dbReference>
<gene>
    <name evidence="1" type="ORF">HYALB_00010042</name>
</gene>
<accession>A0A9N9Q4F5</accession>
<proteinExistence type="predicted"/>
<dbReference type="InterPro" id="IPR016181">
    <property type="entry name" value="Acyl_CoA_acyltransferase"/>
</dbReference>
<name>A0A9N9Q4F5_9HELO</name>